<dbReference type="Proteomes" id="UP000095280">
    <property type="component" value="Unplaced"/>
</dbReference>
<proteinExistence type="predicted"/>
<feature type="compositionally biased region" description="Low complexity" evidence="1">
    <location>
        <begin position="49"/>
        <end position="67"/>
    </location>
</feature>
<evidence type="ECO:0000313" key="3">
    <source>
        <dbReference type="WBParaSite" id="maker-unitig_33920-snap-gene-0.2-mRNA-1"/>
    </source>
</evidence>
<accession>A0A1I8FGN7</accession>
<sequence>MDDITCTTKEVAPNHKLIFFHNDTRIFGTGFLRRSPTPRMTIWQRSSATRCTPSSETSSSSTTRYPSAAFAWPRRPSPRRAGLSASGILVPAAAAGAGRHLHLAWRRWKLCCVQNLLEDAKTGSGH</sequence>
<name>A0A1I8FGN7_9PLAT</name>
<keyword evidence="2" id="KW-1185">Reference proteome</keyword>
<evidence type="ECO:0000313" key="2">
    <source>
        <dbReference type="Proteomes" id="UP000095280"/>
    </source>
</evidence>
<organism evidence="2 3">
    <name type="scientific">Macrostomum lignano</name>
    <dbReference type="NCBI Taxonomy" id="282301"/>
    <lineage>
        <taxon>Eukaryota</taxon>
        <taxon>Metazoa</taxon>
        <taxon>Spiralia</taxon>
        <taxon>Lophotrochozoa</taxon>
        <taxon>Platyhelminthes</taxon>
        <taxon>Rhabditophora</taxon>
        <taxon>Macrostomorpha</taxon>
        <taxon>Macrostomida</taxon>
        <taxon>Macrostomidae</taxon>
        <taxon>Macrostomum</taxon>
    </lineage>
</organism>
<evidence type="ECO:0000256" key="1">
    <source>
        <dbReference type="SAM" id="MobiDB-lite"/>
    </source>
</evidence>
<dbReference type="WBParaSite" id="maker-unitig_33920-snap-gene-0.2-mRNA-1">
    <property type="protein sequence ID" value="maker-unitig_33920-snap-gene-0.2-mRNA-1"/>
    <property type="gene ID" value="maker-unitig_33920-snap-gene-0.2"/>
</dbReference>
<feature type="region of interest" description="Disordered" evidence="1">
    <location>
        <begin position="44"/>
        <end position="78"/>
    </location>
</feature>
<reference evidence="3" key="1">
    <citation type="submission" date="2016-11" db="UniProtKB">
        <authorList>
            <consortium name="WormBaseParasite"/>
        </authorList>
    </citation>
    <scope>IDENTIFICATION</scope>
</reference>
<dbReference type="AlphaFoldDB" id="A0A1I8FGN7"/>
<protein>
    <submittedName>
        <fullName evidence="3">Uncharacterized protein</fullName>
    </submittedName>
</protein>